<dbReference type="Proteomes" id="UP000189956">
    <property type="component" value="Unassembled WGS sequence"/>
</dbReference>
<feature type="transmembrane region" description="Helical" evidence="1">
    <location>
        <begin position="6"/>
        <end position="27"/>
    </location>
</feature>
<name>A0A1T4JML0_PORCN</name>
<gene>
    <name evidence="2" type="ORF">SAMN02745205_00108</name>
</gene>
<dbReference type="EMBL" id="FUWL01000003">
    <property type="protein sequence ID" value="SJZ31393.1"/>
    <property type="molecule type" value="Genomic_DNA"/>
</dbReference>
<protein>
    <submittedName>
        <fullName evidence="2">Uncharacterized protein</fullName>
    </submittedName>
</protein>
<sequence>MVDIFFSNPIILLGALLVVLLVLFVLLRRAKSSSDESEVKMCSKGGGCCGGANCHKKHPDTPKIIYYDDHELDRFSGREAGSYTAAEKTEFIEVYDTLLSSDRLGWLESLQLRGIVLPEDLGARIKAEMPLGK</sequence>
<dbReference type="OrthoDB" id="1097760at2"/>
<evidence type="ECO:0000313" key="3">
    <source>
        <dbReference type="Proteomes" id="UP000189956"/>
    </source>
</evidence>
<organism evidence="2 3">
    <name type="scientific">Porphyromonas cangingivalis</name>
    <dbReference type="NCBI Taxonomy" id="36874"/>
    <lineage>
        <taxon>Bacteria</taxon>
        <taxon>Pseudomonadati</taxon>
        <taxon>Bacteroidota</taxon>
        <taxon>Bacteroidia</taxon>
        <taxon>Bacteroidales</taxon>
        <taxon>Porphyromonadaceae</taxon>
        <taxon>Porphyromonas</taxon>
    </lineage>
</organism>
<accession>A0A1T4JML0</accession>
<dbReference type="AlphaFoldDB" id="A0A1T4JML0"/>
<dbReference type="RefSeq" id="WP_051522597.1">
    <property type="nucleotide sequence ID" value="NZ_CALTZT010000025.1"/>
</dbReference>
<evidence type="ECO:0000313" key="2">
    <source>
        <dbReference type="EMBL" id="SJZ31393.1"/>
    </source>
</evidence>
<keyword evidence="1" id="KW-1133">Transmembrane helix</keyword>
<keyword evidence="1" id="KW-0812">Transmembrane</keyword>
<reference evidence="2 3" key="1">
    <citation type="submission" date="2017-02" db="EMBL/GenBank/DDBJ databases">
        <authorList>
            <person name="Peterson S.W."/>
        </authorList>
    </citation>
    <scope>NUCLEOTIDE SEQUENCE [LARGE SCALE GENOMIC DNA]</scope>
    <source>
        <strain evidence="2 3">ATCC 700135</strain>
    </source>
</reference>
<keyword evidence="1" id="KW-0472">Membrane</keyword>
<evidence type="ECO:0000256" key="1">
    <source>
        <dbReference type="SAM" id="Phobius"/>
    </source>
</evidence>
<proteinExistence type="predicted"/>